<feature type="transmembrane region" description="Helical" evidence="7">
    <location>
        <begin position="82"/>
        <end position="103"/>
    </location>
</feature>
<dbReference type="GO" id="GO:0016780">
    <property type="term" value="F:phosphotransferase activity, for other substituted phosphate groups"/>
    <property type="evidence" value="ECO:0007669"/>
    <property type="project" value="TreeGrafter"/>
</dbReference>
<keyword evidence="3 9" id="KW-0808">Transferase</keyword>
<dbReference type="AlphaFoldDB" id="A0A895XMS1"/>
<proteinExistence type="inferred from homology"/>
<dbReference type="Gene3D" id="3.40.50.720">
    <property type="entry name" value="NAD(P)-binding Rossmann-like Domain"/>
    <property type="match status" value="1"/>
</dbReference>
<evidence type="ECO:0000313" key="10">
    <source>
        <dbReference type="Proteomes" id="UP000662939"/>
    </source>
</evidence>
<dbReference type="GO" id="GO:0016020">
    <property type="term" value="C:membrane"/>
    <property type="evidence" value="ECO:0007669"/>
    <property type="project" value="UniProtKB-SubCell"/>
</dbReference>
<keyword evidence="4 7" id="KW-0812">Transmembrane</keyword>
<gene>
    <name evidence="9" type="ORF">JQS30_04300</name>
</gene>
<evidence type="ECO:0000256" key="7">
    <source>
        <dbReference type="SAM" id="Phobius"/>
    </source>
</evidence>
<feature type="domain" description="Bacterial sugar transferase" evidence="8">
    <location>
        <begin position="253"/>
        <end position="440"/>
    </location>
</feature>
<dbReference type="PANTHER" id="PTHR30576:SF10">
    <property type="entry name" value="SLL5057 PROTEIN"/>
    <property type="match status" value="1"/>
</dbReference>
<comment type="similarity">
    <text evidence="2">Belongs to the bacterial sugar transferase family.</text>
</comment>
<evidence type="ECO:0000256" key="3">
    <source>
        <dbReference type="ARBA" id="ARBA00022679"/>
    </source>
</evidence>
<dbReference type="Pfam" id="PF02397">
    <property type="entry name" value="Bac_transf"/>
    <property type="match status" value="1"/>
</dbReference>
<dbReference type="Proteomes" id="UP000662939">
    <property type="component" value="Chromosome"/>
</dbReference>
<evidence type="ECO:0000313" key="9">
    <source>
        <dbReference type="EMBL" id="QSB06951.1"/>
    </source>
</evidence>
<accession>A0A895XMS1</accession>
<reference evidence="9" key="1">
    <citation type="submission" date="2021-02" db="EMBL/GenBank/DDBJ databases">
        <title>Natronoglycomyces albus gen. nov., sp. nov, a haloalkaliphilic actinobacterium from a soda solonchak soil.</title>
        <authorList>
            <person name="Sorokin D.Y."/>
            <person name="Khijniak T.V."/>
            <person name="Zakharycheva A.P."/>
            <person name="Boueva O.V."/>
            <person name="Ariskina E.V."/>
            <person name="Hahnke R.L."/>
            <person name="Bunk B."/>
            <person name="Sproer C."/>
            <person name="Schumann P."/>
            <person name="Evtushenko L.I."/>
            <person name="Kublanov I.V."/>
        </authorList>
    </citation>
    <scope>NUCLEOTIDE SEQUENCE</scope>
    <source>
        <strain evidence="9">DSM 106290</strain>
    </source>
</reference>
<dbReference type="NCBIfam" id="TIGR03025">
    <property type="entry name" value="EPS_sugtrans"/>
    <property type="match status" value="1"/>
</dbReference>
<evidence type="ECO:0000256" key="1">
    <source>
        <dbReference type="ARBA" id="ARBA00004141"/>
    </source>
</evidence>
<dbReference type="KEGG" id="nav:JQS30_04300"/>
<keyword evidence="6 7" id="KW-0472">Membrane</keyword>
<dbReference type="PANTHER" id="PTHR30576">
    <property type="entry name" value="COLANIC BIOSYNTHESIS UDP-GLUCOSE LIPID CARRIER TRANSFERASE"/>
    <property type="match status" value="1"/>
</dbReference>
<evidence type="ECO:0000256" key="6">
    <source>
        <dbReference type="ARBA" id="ARBA00023136"/>
    </source>
</evidence>
<evidence type="ECO:0000256" key="4">
    <source>
        <dbReference type="ARBA" id="ARBA00022692"/>
    </source>
</evidence>
<evidence type="ECO:0000256" key="5">
    <source>
        <dbReference type="ARBA" id="ARBA00022989"/>
    </source>
</evidence>
<name>A0A895XMS1_9ACTN</name>
<keyword evidence="10" id="KW-1185">Reference proteome</keyword>
<feature type="transmembrane region" description="Helical" evidence="7">
    <location>
        <begin position="21"/>
        <end position="43"/>
    </location>
</feature>
<dbReference type="Pfam" id="PF13727">
    <property type="entry name" value="CoA_binding_3"/>
    <property type="match status" value="1"/>
</dbReference>
<dbReference type="InterPro" id="IPR017475">
    <property type="entry name" value="EPS_sugar_tfrase"/>
</dbReference>
<sequence>MLGAAVAFAARFGTVTSHSRIYILTLLLLPVLWLTLLVLARAFESRYLYVGTDEYQRVVHAAMGLVALVALVSYAFELPISRAFVLIAIPVTAVTSIVARFGWRQWLHRVRRSGRCMKRVIIVGHETSVAELTGQLQREHYHGLQVVGACVPAGQARGAMLEFDAPVLGGFDDIAEAVSQGKADTVIVLSCPEFDGVELRRLAWRLERGEVELIVASALVDVAGDRTTVRPVDGLPMLHLEHATLTGARHWIKEIVDRLGAAVLLAVFSPLLLASVIAIRATSPGPALFKQERIGRGGAPFTIWKFRTMYTDAERRLDELRHLNESDGVLFKMRDDPRITRVGGFLRRFSIDELPQLINVLRGDMSLVGPRPPLATEVAAYAPDTRRRLAVKPGMTGLWQVSGRSDLSWEEAVRLDLRYVERWSLSLDLVIMLRTITAVVRTQGAY</sequence>
<dbReference type="InterPro" id="IPR003362">
    <property type="entry name" value="Bact_transf"/>
</dbReference>
<feature type="transmembrane region" description="Helical" evidence="7">
    <location>
        <begin position="259"/>
        <end position="279"/>
    </location>
</feature>
<comment type="subcellular location">
    <subcellularLocation>
        <location evidence="1">Membrane</location>
        <topology evidence="1">Multi-pass membrane protein</topology>
    </subcellularLocation>
</comment>
<feature type="transmembrane region" description="Helical" evidence="7">
    <location>
        <begin position="55"/>
        <end position="76"/>
    </location>
</feature>
<organism evidence="9 10">
    <name type="scientific">Natronoglycomyces albus</name>
    <dbReference type="NCBI Taxonomy" id="2811108"/>
    <lineage>
        <taxon>Bacteria</taxon>
        <taxon>Bacillati</taxon>
        <taxon>Actinomycetota</taxon>
        <taxon>Actinomycetes</taxon>
        <taxon>Glycomycetales</taxon>
        <taxon>Glycomycetaceae</taxon>
        <taxon>Natronoglycomyces</taxon>
    </lineage>
</organism>
<protein>
    <submittedName>
        <fullName evidence="9">Sugar transferase</fullName>
    </submittedName>
</protein>
<evidence type="ECO:0000259" key="8">
    <source>
        <dbReference type="Pfam" id="PF02397"/>
    </source>
</evidence>
<evidence type="ECO:0000256" key="2">
    <source>
        <dbReference type="ARBA" id="ARBA00006464"/>
    </source>
</evidence>
<dbReference type="EMBL" id="CP070496">
    <property type="protein sequence ID" value="QSB06951.1"/>
    <property type="molecule type" value="Genomic_DNA"/>
</dbReference>
<keyword evidence="5 7" id="KW-1133">Transmembrane helix</keyword>